<reference evidence="1 2" key="1">
    <citation type="submission" date="2018-01" db="EMBL/GenBank/DDBJ databases">
        <title>Metagenomic assembled genomes from two thermal pools in the Uzon Caldera, Kamchatka, Russia.</title>
        <authorList>
            <person name="Wilkins L."/>
            <person name="Ettinger C."/>
        </authorList>
    </citation>
    <scope>NUCLEOTIDE SEQUENCE [LARGE SCALE GENOMIC DNA]</scope>
    <source>
        <strain evidence="1">ZAV-04</strain>
    </source>
</reference>
<gene>
    <name evidence="1" type="ORF">C0186_04985</name>
</gene>
<dbReference type="Proteomes" id="UP000242288">
    <property type="component" value="Unassembled WGS sequence"/>
</dbReference>
<accession>A0A2J6WJH9</accession>
<organism evidence="1 2">
    <name type="scientific">Thermodesulfovibrio aggregans</name>
    <dbReference type="NCBI Taxonomy" id="86166"/>
    <lineage>
        <taxon>Bacteria</taxon>
        <taxon>Pseudomonadati</taxon>
        <taxon>Nitrospirota</taxon>
        <taxon>Thermodesulfovibrionia</taxon>
        <taxon>Thermodesulfovibrionales</taxon>
        <taxon>Thermodesulfovibrionaceae</taxon>
        <taxon>Thermodesulfovibrio</taxon>
    </lineage>
</organism>
<dbReference type="InterPro" id="IPR016155">
    <property type="entry name" value="Mopterin_synth/thiamin_S_b"/>
</dbReference>
<name>A0A2J6WJH9_9BACT</name>
<proteinExistence type="predicted"/>
<dbReference type="EMBL" id="PNIO01000040">
    <property type="protein sequence ID" value="PMP70542.1"/>
    <property type="molecule type" value="Genomic_DNA"/>
</dbReference>
<dbReference type="SUPFAM" id="SSF54285">
    <property type="entry name" value="MoaD/ThiS"/>
    <property type="match status" value="1"/>
</dbReference>
<dbReference type="AlphaFoldDB" id="A0A2J6WJH9"/>
<dbReference type="InterPro" id="IPR012675">
    <property type="entry name" value="Beta-grasp_dom_sf"/>
</dbReference>
<dbReference type="Pfam" id="PF02597">
    <property type="entry name" value="ThiS"/>
    <property type="match status" value="1"/>
</dbReference>
<dbReference type="InterPro" id="IPR003749">
    <property type="entry name" value="ThiS/MoaD-like"/>
</dbReference>
<evidence type="ECO:0000313" key="2">
    <source>
        <dbReference type="Proteomes" id="UP000242288"/>
    </source>
</evidence>
<dbReference type="Gene3D" id="3.10.20.30">
    <property type="match status" value="1"/>
</dbReference>
<comment type="caution">
    <text evidence="1">The sequence shown here is derived from an EMBL/GenBank/DDBJ whole genome shotgun (WGS) entry which is preliminary data.</text>
</comment>
<evidence type="ECO:0000313" key="1">
    <source>
        <dbReference type="EMBL" id="PMP70542.1"/>
    </source>
</evidence>
<protein>
    <submittedName>
        <fullName evidence="1">MoaD/ThiS family protein</fullName>
    </submittedName>
</protein>
<sequence length="83" mass="8966">MKVTVKLFGGITSAKDFPKNEEGDLFVELTAESSVGQLIDELSLNKKPFIIVLNGVILHDLTIKLKDGDELSLFPPIAGGLLN</sequence>
<dbReference type="CDD" id="cd17040">
    <property type="entry name" value="Ubl_MoaD_like"/>
    <property type="match status" value="1"/>
</dbReference>